<name>A0A1D8N8D6_YARLL</name>
<evidence type="ECO:0000313" key="2">
    <source>
        <dbReference type="Proteomes" id="UP000182444"/>
    </source>
</evidence>
<dbReference type="VEuPathDB" id="FungiDB:YALI1_B23515g"/>
<accession>A0A1D8N8D6</accession>
<gene>
    <name evidence="1" type="ORF">YALI1_B23515g</name>
</gene>
<protein>
    <submittedName>
        <fullName evidence="1">Uncharacterized protein</fullName>
    </submittedName>
</protein>
<dbReference type="EMBL" id="CP017554">
    <property type="protein sequence ID" value="AOW01871.1"/>
    <property type="molecule type" value="Genomic_DNA"/>
</dbReference>
<dbReference type="GeneID" id="94582756"/>
<dbReference type="AlphaFoldDB" id="A0A1D8N8D6"/>
<proteinExistence type="predicted"/>
<dbReference type="Proteomes" id="UP000182444">
    <property type="component" value="Chromosome 1B"/>
</dbReference>
<sequence length="88" mass="9627">MPNSGYFHVSSGNLLIYVHKDARTFWTSPSTQRAEAPAVVDSLHTGCRCTKSPAECIREHLRSVKQICVTMHGISRCGSAFPGVDSFS</sequence>
<reference evidence="1 2" key="1">
    <citation type="journal article" date="2016" name="PLoS ONE">
        <title>Sequence Assembly of Yarrowia lipolytica Strain W29/CLIB89 Shows Transposable Element Diversity.</title>
        <authorList>
            <person name="Magnan C."/>
            <person name="Yu J."/>
            <person name="Chang I."/>
            <person name="Jahn E."/>
            <person name="Kanomata Y."/>
            <person name="Wu J."/>
            <person name="Zeller M."/>
            <person name="Oakes M."/>
            <person name="Baldi P."/>
            <person name="Sandmeyer S."/>
        </authorList>
    </citation>
    <scope>NUCLEOTIDE SEQUENCE [LARGE SCALE GENOMIC DNA]</scope>
    <source>
        <strain evidence="2">CLIB89(W29)</strain>
    </source>
</reference>
<evidence type="ECO:0000313" key="1">
    <source>
        <dbReference type="EMBL" id="AOW01871.1"/>
    </source>
</evidence>
<organism evidence="1 2">
    <name type="scientific">Yarrowia lipolytica</name>
    <name type="common">Candida lipolytica</name>
    <dbReference type="NCBI Taxonomy" id="4952"/>
    <lineage>
        <taxon>Eukaryota</taxon>
        <taxon>Fungi</taxon>
        <taxon>Dikarya</taxon>
        <taxon>Ascomycota</taxon>
        <taxon>Saccharomycotina</taxon>
        <taxon>Dipodascomycetes</taxon>
        <taxon>Dipodascales</taxon>
        <taxon>Dipodascales incertae sedis</taxon>
        <taxon>Yarrowia</taxon>
    </lineage>
</organism>
<dbReference type="RefSeq" id="XP_068138211.1">
    <property type="nucleotide sequence ID" value="XM_068282110.1"/>
</dbReference>